<dbReference type="Gene3D" id="1.10.10.60">
    <property type="entry name" value="Homeodomain-like"/>
    <property type="match status" value="1"/>
</dbReference>
<evidence type="ECO:0000256" key="3">
    <source>
        <dbReference type="ARBA" id="ARBA00023163"/>
    </source>
</evidence>
<sequence>METSLHVRSYGADTGSDRHAYAQLVLPLGGAVLLDVEGRQDRLDPLRGACVAPGAWHAQCAHGPNESLILDIDAAALSHPAWDRLLERPFMTLGPGARKLVEFMGVMRAQAAPRPALLQGWVPLLLDTLALDAPRPASRLAALLARVEAEPGLAWTTDAMARSAGLSVSRLHALFRAELDTSPHAWLRDVRLARARAWLADTSRPIAEIALAAGFSDQTALTRALRDATGMTPGVYRRANAVGMCPGDASDR</sequence>
<keyword evidence="6" id="KW-1185">Reference proteome</keyword>
<dbReference type="SMART" id="SM00342">
    <property type="entry name" value="HTH_ARAC"/>
    <property type="match status" value="1"/>
</dbReference>
<feature type="domain" description="HTH araC/xylS-type" evidence="4">
    <location>
        <begin position="138"/>
        <end position="239"/>
    </location>
</feature>
<evidence type="ECO:0000313" key="6">
    <source>
        <dbReference type="Proteomes" id="UP001204151"/>
    </source>
</evidence>
<organism evidence="5 6">
    <name type="scientific">Massilia pinisoli</name>
    <dbReference type="NCBI Taxonomy" id="1772194"/>
    <lineage>
        <taxon>Bacteria</taxon>
        <taxon>Pseudomonadati</taxon>
        <taxon>Pseudomonadota</taxon>
        <taxon>Betaproteobacteria</taxon>
        <taxon>Burkholderiales</taxon>
        <taxon>Oxalobacteraceae</taxon>
        <taxon>Telluria group</taxon>
        <taxon>Massilia</taxon>
    </lineage>
</organism>
<dbReference type="Pfam" id="PF12833">
    <property type="entry name" value="HTH_18"/>
    <property type="match status" value="1"/>
</dbReference>
<keyword evidence="3" id="KW-0804">Transcription</keyword>
<dbReference type="RefSeq" id="WP_258819120.1">
    <property type="nucleotide sequence ID" value="NZ_JANUGW010000022.1"/>
</dbReference>
<dbReference type="PANTHER" id="PTHR46796:SF2">
    <property type="entry name" value="TRANSCRIPTIONAL REGULATORY PROTEIN"/>
    <property type="match status" value="1"/>
</dbReference>
<accession>A0ABT1ZXD4</accession>
<dbReference type="PANTHER" id="PTHR46796">
    <property type="entry name" value="HTH-TYPE TRANSCRIPTIONAL ACTIVATOR RHAS-RELATED"/>
    <property type="match status" value="1"/>
</dbReference>
<evidence type="ECO:0000256" key="1">
    <source>
        <dbReference type="ARBA" id="ARBA00023015"/>
    </source>
</evidence>
<proteinExistence type="predicted"/>
<evidence type="ECO:0000313" key="5">
    <source>
        <dbReference type="EMBL" id="MCS0584572.1"/>
    </source>
</evidence>
<dbReference type="PROSITE" id="PS01124">
    <property type="entry name" value="HTH_ARAC_FAMILY_2"/>
    <property type="match status" value="1"/>
</dbReference>
<dbReference type="InterPro" id="IPR018060">
    <property type="entry name" value="HTH_AraC"/>
</dbReference>
<evidence type="ECO:0000256" key="2">
    <source>
        <dbReference type="ARBA" id="ARBA00023125"/>
    </source>
</evidence>
<name>A0ABT1ZXD4_9BURK</name>
<protein>
    <submittedName>
        <fullName evidence="5">AraC family transcriptional regulator</fullName>
    </submittedName>
</protein>
<comment type="caution">
    <text evidence="5">The sequence shown here is derived from an EMBL/GenBank/DDBJ whole genome shotgun (WGS) entry which is preliminary data.</text>
</comment>
<keyword evidence="1" id="KW-0805">Transcription regulation</keyword>
<keyword evidence="2" id="KW-0238">DNA-binding</keyword>
<reference evidence="5 6" key="1">
    <citation type="submission" date="2022-08" db="EMBL/GenBank/DDBJ databases">
        <title>Reclassification of Massilia species as members of the genera Telluria, Duganella, Pseudoduganella, Mokoshia gen. nov. and Zemynaea gen. nov. using orthogonal and non-orthogonal genome-based approaches.</title>
        <authorList>
            <person name="Bowman J.P."/>
        </authorList>
    </citation>
    <scope>NUCLEOTIDE SEQUENCE [LARGE SCALE GENOMIC DNA]</scope>
    <source>
        <strain evidence="5 6">JCM 31316</strain>
    </source>
</reference>
<gene>
    <name evidence="5" type="ORF">NX784_23585</name>
</gene>
<dbReference type="EMBL" id="JANUGW010000022">
    <property type="protein sequence ID" value="MCS0584572.1"/>
    <property type="molecule type" value="Genomic_DNA"/>
</dbReference>
<dbReference type="Proteomes" id="UP001204151">
    <property type="component" value="Unassembled WGS sequence"/>
</dbReference>
<dbReference type="InterPro" id="IPR050204">
    <property type="entry name" value="AraC_XylS_family_regulators"/>
</dbReference>
<dbReference type="SUPFAM" id="SSF46689">
    <property type="entry name" value="Homeodomain-like"/>
    <property type="match status" value="2"/>
</dbReference>
<evidence type="ECO:0000259" key="4">
    <source>
        <dbReference type="PROSITE" id="PS01124"/>
    </source>
</evidence>
<dbReference type="InterPro" id="IPR009057">
    <property type="entry name" value="Homeodomain-like_sf"/>
</dbReference>